<sequence>MRRSTSDHTASAIIRALPVDVTGHVMTGPFTWHWSLTGPVAGHWVVPGNVTGHFMTGPFIGPGTEQDVRQRSFDHASTSYHMAPAIRRYMLSDVDRVALAMRCSTSDHIASAVLRS</sequence>
<comment type="caution">
    <text evidence="1">The sequence shown here is derived from an EMBL/GenBank/DDBJ whole genome shotgun (WGS) entry which is preliminary data.</text>
</comment>
<reference evidence="1" key="1">
    <citation type="journal article" date="2019" name="bioRxiv">
        <title>The Genome of the Zebra Mussel, Dreissena polymorpha: A Resource for Invasive Species Research.</title>
        <authorList>
            <person name="McCartney M.A."/>
            <person name="Auch B."/>
            <person name="Kono T."/>
            <person name="Mallez S."/>
            <person name="Zhang Y."/>
            <person name="Obille A."/>
            <person name="Becker A."/>
            <person name="Abrahante J.E."/>
            <person name="Garbe J."/>
            <person name="Badalamenti J.P."/>
            <person name="Herman A."/>
            <person name="Mangelson H."/>
            <person name="Liachko I."/>
            <person name="Sullivan S."/>
            <person name="Sone E.D."/>
            <person name="Koren S."/>
            <person name="Silverstein K.A.T."/>
            <person name="Beckman K.B."/>
            <person name="Gohl D.M."/>
        </authorList>
    </citation>
    <scope>NUCLEOTIDE SEQUENCE</scope>
    <source>
        <strain evidence="1">Duluth1</strain>
        <tissue evidence="1">Whole animal</tissue>
    </source>
</reference>
<keyword evidence="2" id="KW-1185">Reference proteome</keyword>
<dbReference type="AlphaFoldDB" id="A0A9D4C150"/>
<proteinExistence type="predicted"/>
<reference evidence="1" key="2">
    <citation type="submission" date="2020-11" db="EMBL/GenBank/DDBJ databases">
        <authorList>
            <person name="McCartney M.A."/>
            <person name="Auch B."/>
            <person name="Kono T."/>
            <person name="Mallez S."/>
            <person name="Becker A."/>
            <person name="Gohl D.M."/>
            <person name="Silverstein K.A.T."/>
            <person name="Koren S."/>
            <person name="Bechman K.B."/>
            <person name="Herman A."/>
            <person name="Abrahante J.E."/>
            <person name="Garbe J."/>
        </authorList>
    </citation>
    <scope>NUCLEOTIDE SEQUENCE</scope>
    <source>
        <strain evidence="1">Duluth1</strain>
        <tissue evidence="1">Whole animal</tissue>
    </source>
</reference>
<name>A0A9D4C150_DREPO</name>
<evidence type="ECO:0000313" key="2">
    <source>
        <dbReference type="Proteomes" id="UP000828390"/>
    </source>
</evidence>
<dbReference type="EMBL" id="JAIWYP010000013">
    <property type="protein sequence ID" value="KAH3715199.1"/>
    <property type="molecule type" value="Genomic_DNA"/>
</dbReference>
<protein>
    <submittedName>
        <fullName evidence="1">Uncharacterized protein</fullName>
    </submittedName>
</protein>
<gene>
    <name evidence="1" type="ORF">DPMN_057905</name>
</gene>
<organism evidence="1 2">
    <name type="scientific">Dreissena polymorpha</name>
    <name type="common">Zebra mussel</name>
    <name type="synonym">Mytilus polymorpha</name>
    <dbReference type="NCBI Taxonomy" id="45954"/>
    <lineage>
        <taxon>Eukaryota</taxon>
        <taxon>Metazoa</taxon>
        <taxon>Spiralia</taxon>
        <taxon>Lophotrochozoa</taxon>
        <taxon>Mollusca</taxon>
        <taxon>Bivalvia</taxon>
        <taxon>Autobranchia</taxon>
        <taxon>Heteroconchia</taxon>
        <taxon>Euheterodonta</taxon>
        <taxon>Imparidentia</taxon>
        <taxon>Neoheterodontei</taxon>
        <taxon>Myida</taxon>
        <taxon>Dreissenoidea</taxon>
        <taxon>Dreissenidae</taxon>
        <taxon>Dreissena</taxon>
    </lineage>
</organism>
<evidence type="ECO:0000313" key="1">
    <source>
        <dbReference type="EMBL" id="KAH3715199.1"/>
    </source>
</evidence>
<dbReference type="Proteomes" id="UP000828390">
    <property type="component" value="Unassembled WGS sequence"/>
</dbReference>
<accession>A0A9D4C150</accession>